<gene>
    <name evidence="1" type="ORF">ASPSYDRAFT_52264</name>
</gene>
<sequence>MAALLCHGISGMTLIVFPPPGIQSGMAEQKAHGVVMTSACRPEKRSSPGIINCIHLNGRVL</sequence>
<dbReference type="GeneID" id="63764530"/>
<dbReference type="VEuPathDB" id="FungiDB:ASPSYDRAFT_52264"/>
<evidence type="ECO:0000313" key="1">
    <source>
        <dbReference type="EMBL" id="OJJ52317.1"/>
    </source>
</evidence>
<dbReference type="EMBL" id="KV878603">
    <property type="protein sequence ID" value="OJJ52317.1"/>
    <property type="molecule type" value="Genomic_DNA"/>
</dbReference>
<protein>
    <submittedName>
        <fullName evidence="1">Uncharacterized protein</fullName>
    </submittedName>
</protein>
<dbReference type="RefSeq" id="XP_040696123.1">
    <property type="nucleotide sequence ID" value="XM_040848457.1"/>
</dbReference>
<dbReference type="Proteomes" id="UP000184356">
    <property type="component" value="Unassembled WGS sequence"/>
</dbReference>
<keyword evidence="2" id="KW-1185">Reference proteome</keyword>
<accession>A0A1L9SYU7</accession>
<organism evidence="1 2">
    <name type="scientific">Aspergillus sydowii CBS 593.65</name>
    <dbReference type="NCBI Taxonomy" id="1036612"/>
    <lineage>
        <taxon>Eukaryota</taxon>
        <taxon>Fungi</taxon>
        <taxon>Dikarya</taxon>
        <taxon>Ascomycota</taxon>
        <taxon>Pezizomycotina</taxon>
        <taxon>Eurotiomycetes</taxon>
        <taxon>Eurotiomycetidae</taxon>
        <taxon>Eurotiales</taxon>
        <taxon>Aspergillaceae</taxon>
        <taxon>Aspergillus</taxon>
        <taxon>Aspergillus subgen. Nidulantes</taxon>
    </lineage>
</organism>
<name>A0A1L9SYU7_9EURO</name>
<dbReference type="AlphaFoldDB" id="A0A1L9SYU7"/>
<reference evidence="2" key="1">
    <citation type="journal article" date="2017" name="Genome Biol.">
        <title>Comparative genomics reveals high biological diversity and specific adaptations in the industrially and medically important fungal genus Aspergillus.</title>
        <authorList>
            <person name="de Vries R.P."/>
            <person name="Riley R."/>
            <person name="Wiebenga A."/>
            <person name="Aguilar-Osorio G."/>
            <person name="Amillis S."/>
            <person name="Uchima C.A."/>
            <person name="Anderluh G."/>
            <person name="Asadollahi M."/>
            <person name="Askin M."/>
            <person name="Barry K."/>
            <person name="Battaglia E."/>
            <person name="Bayram O."/>
            <person name="Benocci T."/>
            <person name="Braus-Stromeyer S.A."/>
            <person name="Caldana C."/>
            <person name="Canovas D."/>
            <person name="Cerqueira G.C."/>
            <person name="Chen F."/>
            <person name="Chen W."/>
            <person name="Choi C."/>
            <person name="Clum A."/>
            <person name="Dos Santos R.A."/>
            <person name="Damasio A.R."/>
            <person name="Diallinas G."/>
            <person name="Emri T."/>
            <person name="Fekete E."/>
            <person name="Flipphi M."/>
            <person name="Freyberg S."/>
            <person name="Gallo A."/>
            <person name="Gournas C."/>
            <person name="Habgood R."/>
            <person name="Hainaut M."/>
            <person name="Harispe M.L."/>
            <person name="Henrissat B."/>
            <person name="Hilden K.S."/>
            <person name="Hope R."/>
            <person name="Hossain A."/>
            <person name="Karabika E."/>
            <person name="Karaffa L."/>
            <person name="Karanyi Z."/>
            <person name="Krasevec N."/>
            <person name="Kuo A."/>
            <person name="Kusch H."/>
            <person name="LaButti K."/>
            <person name="Lagendijk E.L."/>
            <person name="Lapidus A."/>
            <person name="Levasseur A."/>
            <person name="Lindquist E."/>
            <person name="Lipzen A."/>
            <person name="Logrieco A.F."/>
            <person name="MacCabe A."/>
            <person name="Maekelae M.R."/>
            <person name="Malavazi I."/>
            <person name="Melin P."/>
            <person name="Meyer V."/>
            <person name="Mielnichuk N."/>
            <person name="Miskei M."/>
            <person name="Molnar A.P."/>
            <person name="Mule G."/>
            <person name="Ngan C.Y."/>
            <person name="Orejas M."/>
            <person name="Orosz E."/>
            <person name="Ouedraogo J.P."/>
            <person name="Overkamp K.M."/>
            <person name="Park H.-S."/>
            <person name="Perrone G."/>
            <person name="Piumi F."/>
            <person name="Punt P.J."/>
            <person name="Ram A.F."/>
            <person name="Ramon A."/>
            <person name="Rauscher S."/>
            <person name="Record E."/>
            <person name="Riano-Pachon D.M."/>
            <person name="Robert V."/>
            <person name="Roehrig J."/>
            <person name="Ruller R."/>
            <person name="Salamov A."/>
            <person name="Salih N.S."/>
            <person name="Samson R.A."/>
            <person name="Sandor E."/>
            <person name="Sanguinetti M."/>
            <person name="Schuetze T."/>
            <person name="Sepcic K."/>
            <person name="Shelest E."/>
            <person name="Sherlock G."/>
            <person name="Sophianopoulou V."/>
            <person name="Squina F.M."/>
            <person name="Sun H."/>
            <person name="Susca A."/>
            <person name="Todd R.B."/>
            <person name="Tsang A."/>
            <person name="Unkles S.E."/>
            <person name="van de Wiele N."/>
            <person name="van Rossen-Uffink D."/>
            <person name="Oliveira J.V."/>
            <person name="Vesth T.C."/>
            <person name="Visser J."/>
            <person name="Yu J.-H."/>
            <person name="Zhou M."/>
            <person name="Andersen M.R."/>
            <person name="Archer D.B."/>
            <person name="Baker S.E."/>
            <person name="Benoit I."/>
            <person name="Brakhage A.A."/>
            <person name="Braus G.H."/>
            <person name="Fischer R."/>
            <person name="Frisvad J.C."/>
            <person name="Goldman G.H."/>
            <person name="Houbraken J."/>
            <person name="Oakley B."/>
            <person name="Pocsi I."/>
            <person name="Scazzocchio C."/>
            <person name="Seiboth B."/>
            <person name="vanKuyk P.A."/>
            <person name="Wortman J."/>
            <person name="Dyer P.S."/>
            <person name="Grigoriev I.V."/>
        </authorList>
    </citation>
    <scope>NUCLEOTIDE SEQUENCE [LARGE SCALE GENOMIC DNA]</scope>
    <source>
        <strain evidence="2">CBS 593.65</strain>
    </source>
</reference>
<proteinExistence type="predicted"/>
<evidence type="ECO:0000313" key="2">
    <source>
        <dbReference type="Proteomes" id="UP000184356"/>
    </source>
</evidence>